<dbReference type="SMART" id="SM00528">
    <property type="entry name" value="HNS"/>
    <property type="match status" value="1"/>
</dbReference>
<dbReference type="EMBL" id="BAABIZ010000007">
    <property type="protein sequence ID" value="GAA5107328.1"/>
    <property type="molecule type" value="Genomic_DNA"/>
</dbReference>
<dbReference type="Proteomes" id="UP001500864">
    <property type="component" value="Unassembled WGS sequence"/>
</dbReference>
<evidence type="ECO:0000313" key="2">
    <source>
        <dbReference type="EMBL" id="GAA5107328.1"/>
    </source>
</evidence>
<keyword evidence="3" id="KW-1185">Reference proteome</keyword>
<evidence type="ECO:0000313" key="3">
    <source>
        <dbReference type="Proteomes" id="UP001500864"/>
    </source>
</evidence>
<dbReference type="InterPro" id="IPR037150">
    <property type="entry name" value="H-NS_C_dom_sf"/>
</dbReference>
<proteinExistence type="predicted"/>
<name>A0ABP9N2I1_9HYPH</name>
<protein>
    <recommendedName>
        <fullName evidence="1">DNA-binding protein H-NS-like C-terminal domain-containing protein</fullName>
    </recommendedName>
</protein>
<gene>
    <name evidence="2" type="ORF">GCM10023261_08600</name>
</gene>
<dbReference type="InterPro" id="IPR027444">
    <property type="entry name" value="H-NS_C_dom"/>
</dbReference>
<reference evidence="3" key="1">
    <citation type="journal article" date="2019" name="Int. J. Syst. Evol. Microbiol.">
        <title>The Global Catalogue of Microorganisms (GCM) 10K type strain sequencing project: providing services to taxonomists for standard genome sequencing and annotation.</title>
        <authorList>
            <consortium name="The Broad Institute Genomics Platform"/>
            <consortium name="The Broad Institute Genome Sequencing Center for Infectious Disease"/>
            <person name="Wu L."/>
            <person name="Ma J."/>
        </authorList>
    </citation>
    <scope>NUCLEOTIDE SEQUENCE [LARGE SCALE GENOMIC DNA]</scope>
    <source>
        <strain evidence="3">JCM 17712</strain>
    </source>
</reference>
<dbReference type="Pfam" id="PF00816">
    <property type="entry name" value="Histone_HNS"/>
    <property type="match status" value="1"/>
</dbReference>
<evidence type="ECO:0000259" key="1">
    <source>
        <dbReference type="SMART" id="SM00528"/>
    </source>
</evidence>
<accession>A0ABP9N2I1</accession>
<sequence>MVTEAQINNLSWFKAQLRESDIFIVILISITNRQKLSIIVFKIWRSAILFCKGSIKVNNLKNMNLDELQEMRIQIDAELKRRQAKEKQNARRKILEIASAHGINIADLVSKERHYRNPNNQWELWNGRGRKPKWIKEWLENGYALEELEVT</sequence>
<dbReference type="Gene3D" id="4.10.430.10">
    <property type="entry name" value="Histone-like protein H-NS, C-terminal domain"/>
    <property type="match status" value="1"/>
</dbReference>
<comment type="caution">
    <text evidence="2">The sequence shown here is derived from an EMBL/GenBank/DDBJ whole genome shotgun (WGS) entry which is preliminary data.</text>
</comment>
<dbReference type="SUPFAM" id="SSF81273">
    <property type="entry name" value="H-NS histone-like proteins"/>
    <property type="match status" value="1"/>
</dbReference>
<feature type="domain" description="DNA-binding protein H-NS-like C-terminal" evidence="1">
    <location>
        <begin position="107"/>
        <end position="150"/>
    </location>
</feature>
<organism evidence="2 3">
    <name type="scientific">Bartonella jaculi</name>
    <dbReference type="NCBI Taxonomy" id="686226"/>
    <lineage>
        <taxon>Bacteria</taxon>
        <taxon>Pseudomonadati</taxon>
        <taxon>Pseudomonadota</taxon>
        <taxon>Alphaproteobacteria</taxon>
        <taxon>Hyphomicrobiales</taxon>
        <taxon>Bartonellaceae</taxon>
        <taxon>Bartonella</taxon>
    </lineage>
</organism>